<dbReference type="Gene3D" id="3.50.50.60">
    <property type="entry name" value="FAD/NAD(P)-binding domain"/>
    <property type="match status" value="1"/>
</dbReference>
<dbReference type="GO" id="GO:0016614">
    <property type="term" value="F:oxidoreductase activity, acting on CH-OH group of donors"/>
    <property type="evidence" value="ECO:0007669"/>
    <property type="project" value="InterPro"/>
</dbReference>
<accession>A0A3M2SIZ4</accession>
<evidence type="ECO:0000313" key="7">
    <source>
        <dbReference type="EMBL" id="RMJ17531.1"/>
    </source>
</evidence>
<dbReference type="AlphaFoldDB" id="A0A3M2SIZ4"/>
<dbReference type="PANTHER" id="PTHR11552">
    <property type="entry name" value="GLUCOSE-METHANOL-CHOLINE GMC OXIDOREDUCTASE"/>
    <property type="match status" value="1"/>
</dbReference>
<feature type="binding site" evidence="3">
    <location>
        <begin position="504"/>
        <end position="505"/>
    </location>
    <ligand>
        <name>FAD</name>
        <dbReference type="ChEBI" id="CHEBI:57692"/>
    </ligand>
</feature>
<dbReference type="SUPFAM" id="SSF54373">
    <property type="entry name" value="FAD-linked reductases, C-terminal domain"/>
    <property type="match status" value="1"/>
</dbReference>
<feature type="binding site" evidence="3">
    <location>
        <position position="235"/>
    </location>
    <ligand>
        <name>FAD</name>
        <dbReference type="ChEBI" id="CHEBI:57692"/>
    </ligand>
</feature>
<feature type="domain" description="Glucose-methanol-choline oxidoreductase N-terminal" evidence="5">
    <location>
        <begin position="86"/>
        <end position="109"/>
    </location>
</feature>
<dbReference type="InterPro" id="IPR036188">
    <property type="entry name" value="FAD/NAD-bd_sf"/>
</dbReference>
<evidence type="ECO:0000256" key="1">
    <source>
        <dbReference type="ARBA" id="ARBA00010790"/>
    </source>
</evidence>
<keyword evidence="3 4" id="KW-0274">FAD</keyword>
<proteinExistence type="inferred from homology"/>
<dbReference type="OrthoDB" id="269227at2759"/>
<dbReference type="GO" id="GO:0050660">
    <property type="term" value="F:flavin adenine dinucleotide binding"/>
    <property type="evidence" value="ECO:0007669"/>
    <property type="project" value="InterPro"/>
</dbReference>
<feature type="active site" description="Proton donor" evidence="2">
    <location>
        <position position="505"/>
    </location>
</feature>
<feature type="active site" description="Proton acceptor" evidence="2">
    <location>
        <position position="549"/>
    </location>
</feature>
<evidence type="ECO:0000259" key="5">
    <source>
        <dbReference type="PROSITE" id="PS00623"/>
    </source>
</evidence>
<evidence type="ECO:0000259" key="6">
    <source>
        <dbReference type="PROSITE" id="PS00624"/>
    </source>
</evidence>
<dbReference type="InterPro" id="IPR000172">
    <property type="entry name" value="GMC_OxRdtase_N"/>
</dbReference>
<name>A0A3M2SIZ4_9HYPO</name>
<keyword evidence="8" id="KW-1185">Reference proteome</keyword>
<evidence type="ECO:0000313" key="8">
    <source>
        <dbReference type="Proteomes" id="UP000277212"/>
    </source>
</evidence>
<evidence type="ECO:0000256" key="2">
    <source>
        <dbReference type="PIRSR" id="PIRSR000137-1"/>
    </source>
</evidence>
<dbReference type="EMBL" id="NKUJ01000031">
    <property type="protein sequence ID" value="RMJ17531.1"/>
    <property type="molecule type" value="Genomic_DNA"/>
</dbReference>
<dbReference type="Pfam" id="PF00732">
    <property type="entry name" value="GMC_oxred_N"/>
    <property type="match status" value="1"/>
</dbReference>
<dbReference type="Gene3D" id="3.30.560.10">
    <property type="entry name" value="Glucose Oxidase, domain 3"/>
    <property type="match status" value="1"/>
</dbReference>
<keyword evidence="4" id="KW-0285">Flavoprotein</keyword>
<reference evidence="7 8" key="1">
    <citation type="submission" date="2017-06" db="EMBL/GenBank/DDBJ databases">
        <title>Comparative genomic analysis of Ambrosia Fusariam Clade fungi.</title>
        <authorList>
            <person name="Stajich J.E."/>
            <person name="Carrillo J."/>
            <person name="Kijimoto T."/>
            <person name="Eskalen A."/>
            <person name="O'Donnell K."/>
            <person name="Kasson M."/>
        </authorList>
    </citation>
    <scope>NUCLEOTIDE SEQUENCE [LARGE SCALE GENOMIC DNA]</scope>
    <source>
        <strain evidence="7">UCR3666</strain>
    </source>
</reference>
<dbReference type="InterPro" id="IPR012132">
    <property type="entry name" value="GMC_OxRdtase"/>
</dbReference>
<dbReference type="Proteomes" id="UP000277212">
    <property type="component" value="Unassembled WGS sequence"/>
</dbReference>
<dbReference type="InterPro" id="IPR007867">
    <property type="entry name" value="GMC_OxRtase_C"/>
</dbReference>
<comment type="cofactor">
    <cofactor evidence="3">
        <name>FAD</name>
        <dbReference type="ChEBI" id="CHEBI:57692"/>
    </cofactor>
</comment>
<comment type="caution">
    <text evidence="7">The sequence shown here is derived from an EMBL/GenBank/DDBJ whole genome shotgun (WGS) entry which is preliminary data.</text>
</comment>
<evidence type="ECO:0000256" key="3">
    <source>
        <dbReference type="PIRSR" id="PIRSR000137-2"/>
    </source>
</evidence>
<dbReference type="PROSITE" id="PS00623">
    <property type="entry name" value="GMC_OXRED_1"/>
    <property type="match status" value="1"/>
</dbReference>
<feature type="domain" description="Glucose-methanol-choline oxidoreductase N-terminal" evidence="6">
    <location>
        <begin position="267"/>
        <end position="281"/>
    </location>
</feature>
<dbReference type="PANTHER" id="PTHR11552:SF134">
    <property type="entry name" value="GLUCOSE-METHANOL-CHOLINE OXIDOREDUCTASE N-TERMINAL DOMAIN-CONTAINING PROTEIN"/>
    <property type="match status" value="1"/>
</dbReference>
<protein>
    <recommendedName>
        <fullName evidence="5 6">Glucose-methanol-choline oxidoreductase N-terminal domain-containing protein</fullName>
    </recommendedName>
</protein>
<dbReference type="STRING" id="2010991.A0A3M2SIZ4"/>
<organism evidence="7 8">
    <name type="scientific">Fusarium kuroshium</name>
    <dbReference type="NCBI Taxonomy" id="2010991"/>
    <lineage>
        <taxon>Eukaryota</taxon>
        <taxon>Fungi</taxon>
        <taxon>Dikarya</taxon>
        <taxon>Ascomycota</taxon>
        <taxon>Pezizomycotina</taxon>
        <taxon>Sordariomycetes</taxon>
        <taxon>Hypocreomycetidae</taxon>
        <taxon>Hypocreales</taxon>
        <taxon>Nectriaceae</taxon>
        <taxon>Fusarium</taxon>
        <taxon>Fusarium solani species complex</taxon>
    </lineage>
</organism>
<sequence length="577" mass="63539">MASSKVQYDFIVVGAGPAGCSLARGLAHTTTRPSVLLVEAGGENSDVNQRIMGNLFIQMMEPSLANPYKSSPQEHLAGREIDLMRGKGLGGSSTLNFTTWTIGPRDDWDTMAEITGDSDWSWVKAKERFKKLETYHDKVLEVPEGMKKYLDPKSDDHGYQGPLHIGFEDKWDDYATSSMEIWKANGYDISTDTGNGECLGISVAPKTMYRGTRATAADLLYPTPENLHIRTDSPVHCVVFENKKAVGISLLDGTILKAAKEVILSAGSLDTPKILMHSGVGPVDQLAKFGIQQLIENPNVGQNYKDHYHVALKFGRAEHTDNITAFFRSKALQDAAKREWELYRTGPYVTTGTSMNMGFFKSDAVLQSKEFADLPASEKKRLQRPTIPTYEITTAGIAQEYYRDPHTVPPLLPIMVFVHNSQGVGNVQLASADPAKPLTFNPSFASHPYDKRVIIEATKEVMNVARSPEFQKDAHPTQAEFDIPASDSDDDILDFWRKNCTSTWHMSGTCGMGHTEEDGAVVDTGFRVFGVSGLRIADLSVMPIIASCHTQSTAYQVGMLAAEKIVAEYSLNGRARL</sequence>
<dbReference type="PROSITE" id="PS00624">
    <property type="entry name" value="GMC_OXRED_2"/>
    <property type="match status" value="1"/>
</dbReference>
<gene>
    <name evidence="7" type="ORF">CDV36_002819</name>
</gene>
<dbReference type="SUPFAM" id="SSF51905">
    <property type="entry name" value="FAD/NAD(P)-binding domain"/>
    <property type="match status" value="1"/>
</dbReference>
<dbReference type="PIRSF" id="PIRSF000137">
    <property type="entry name" value="Alcohol_oxidase"/>
    <property type="match status" value="1"/>
</dbReference>
<dbReference type="Pfam" id="PF05199">
    <property type="entry name" value="GMC_oxred_C"/>
    <property type="match status" value="1"/>
</dbReference>
<evidence type="ECO:0000256" key="4">
    <source>
        <dbReference type="RuleBase" id="RU003968"/>
    </source>
</evidence>
<comment type="similarity">
    <text evidence="1 4">Belongs to the GMC oxidoreductase family.</text>
</comment>